<dbReference type="RefSeq" id="WP_202344233.1">
    <property type="nucleotide sequence ID" value="NZ_BAAAPI010000013.1"/>
</dbReference>
<evidence type="ECO:0000256" key="2">
    <source>
        <dbReference type="ARBA" id="ARBA00022741"/>
    </source>
</evidence>
<dbReference type="InterPro" id="IPR011793">
    <property type="entry name" value="YbdK"/>
</dbReference>
<keyword evidence="3 5" id="KW-0067">ATP-binding</keyword>
<dbReference type="Pfam" id="PF04107">
    <property type="entry name" value="GCS2"/>
    <property type="match status" value="1"/>
</dbReference>
<comment type="function">
    <text evidence="5">ATP-dependent carboxylate-amine ligase which exhibits weak glutamate--cysteine ligase activity.</text>
</comment>
<name>A0ABS1SI53_9MICO</name>
<dbReference type="EC" id="6.3.2.2" evidence="5"/>
<dbReference type="InterPro" id="IPR050141">
    <property type="entry name" value="GCL_type2/YbdK_subfam"/>
</dbReference>
<dbReference type="InterPro" id="IPR006336">
    <property type="entry name" value="GCS2"/>
</dbReference>
<comment type="catalytic activity">
    <reaction evidence="4 5">
        <text>L-cysteine + L-glutamate + ATP = gamma-L-glutamyl-L-cysteine + ADP + phosphate + H(+)</text>
        <dbReference type="Rhea" id="RHEA:13285"/>
        <dbReference type="ChEBI" id="CHEBI:15378"/>
        <dbReference type="ChEBI" id="CHEBI:29985"/>
        <dbReference type="ChEBI" id="CHEBI:30616"/>
        <dbReference type="ChEBI" id="CHEBI:35235"/>
        <dbReference type="ChEBI" id="CHEBI:43474"/>
        <dbReference type="ChEBI" id="CHEBI:58173"/>
        <dbReference type="ChEBI" id="CHEBI:456216"/>
        <dbReference type="EC" id="6.3.2.2"/>
    </reaction>
</comment>
<organism evidence="6 7">
    <name type="scientific">Leucobacter chromiireducens subsp. solipictus</name>
    <dbReference type="NCBI Taxonomy" id="398235"/>
    <lineage>
        <taxon>Bacteria</taxon>
        <taxon>Bacillati</taxon>
        <taxon>Actinomycetota</taxon>
        <taxon>Actinomycetes</taxon>
        <taxon>Micrococcales</taxon>
        <taxon>Microbacteriaceae</taxon>
        <taxon>Leucobacter</taxon>
    </lineage>
</organism>
<evidence type="ECO:0000313" key="7">
    <source>
        <dbReference type="Proteomes" id="UP001645859"/>
    </source>
</evidence>
<keyword evidence="1 5" id="KW-0436">Ligase</keyword>
<dbReference type="GO" id="GO:0016874">
    <property type="term" value="F:ligase activity"/>
    <property type="evidence" value="ECO:0007669"/>
    <property type="project" value="UniProtKB-KW"/>
</dbReference>
<dbReference type="HAMAP" id="MF_01609">
    <property type="entry name" value="Glu_cys_ligase_2"/>
    <property type="match status" value="1"/>
</dbReference>
<dbReference type="Proteomes" id="UP001645859">
    <property type="component" value="Unassembled WGS sequence"/>
</dbReference>
<dbReference type="PANTHER" id="PTHR36510">
    <property type="entry name" value="GLUTAMATE--CYSTEINE LIGASE 2-RELATED"/>
    <property type="match status" value="1"/>
</dbReference>
<gene>
    <name evidence="6" type="ORF">D3230_06585</name>
</gene>
<evidence type="ECO:0000256" key="1">
    <source>
        <dbReference type="ARBA" id="ARBA00022598"/>
    </source>
</evidence>
<evidence type="ECO:0000256" key="4">
    <source>
        <dbReference type="ARBA" id="ARBA00048819"/>
    </source>
</evidence>
<evidence type="ECO:0000256" key="3">
    <source>
        <dbReference type="ARBA" id="ARBA00022840"/>
    </source>
</evidence>
<dbReference type="SUPFAM" id="SSF55931">
    <property type="entry name" value="Glutamine synthetase/guanido kinase"/>
    <property type="match status" value="1"/>
</dbReference>
<protein>
    <recommendedName>
        <fullName evidence="5">Putative glutamate--cysteine ligase 2</fullName>
        <ecNumber evidence="5">6.3.2.2</ecNumber>
    </recommendedName>
    <alternativeName>
        <fullName evidence="5">Gamma-glutamylcysteine synthetase 2</fullName>
        <shortName evidence="5">GCS 2</shortName>
        <shortName evidence="5">Gamma-GCS 2</shortName>
    </alternativeName>
</protein>
<sequence length="378" mass="40662">MSSHQRLLGIEEEFALVDPVTGTPVPGAAARLIRDAPPQTPLEHEFLDSQVETATPPCETADEAEASLTALRAGARRLAEEHGVLLAATGTPPLEMPSGPGSQVTENDRYLMIANDARRLARSHYVNGMHVHVSIESREAGVRALNGLARWAPLLLAMTANSPFSGGVDTGFQSWRHLTGCSWPLNVFPAHFSSAEEYDARVDRLIQAGLIRDRALVSWVARLSSSFPTIELRLADVQPDPAHAVAFAALVRALVDTIVASDSAAAAEPHGTDEVNAALWRAARDGLAHTLVDPGVCREVDATTWLSELLEYIEPALQRFGDADRVRRYVAELQLHGAPAAAQRRAFESGGIAGVLELYAQHRPAPPEPVPALPQLTP</sequence>
<dbReference type="InterPro" id="IPR014746">
    <property type="entry name" value="Gln_synth/guanido_kin_cat_dom"/>
</dbReference>
<comment type="caution">
    <text evidence="6">The sequence shown here is derived from an EMBL/GenBank/DDBJ whole genome shotgun (WGS) entry which is preliminary data.</text>
</comment>
<keyword evidence="2 5" id="KW-0547">Nucleotide-binding</keyword>
<keyword evidence="7" id="KW-1185">Reference proteome</keyword>
<evidence type="ECO:0000313" key="6">
    <source>
        <dbReference type="EMBL" id="MBL3678963.1"/>
    </source>
</evidence>
<evidence type="ECO:0000256" key="5">
    <source>
        <dbReference type="HAMAP-Rule" id="MF_01609"/>
    </source>
</evidence>
<reference evidence="6 7" key="1">
    <citation type="submission" date="2018-09" db="EMBL/GenBank/DDBJ databases">
        <title>Comparative genomics of Leucobacter spp.</title>
        <authorList>
            <person name="Reis A.C."/>
            <person name="Kolvenbach B.A."/>
            <person name="Corvini P.F.X."/>
            <person name="Nunes O.C."/>
        </authorList>
    </citation>
    <scope>NUCLEOTIDE SEQUENCE [LARGE SCALE GENOMIC DNA]</scope>
    <source>
        <strain evidence="6 7">TAN 31504</strain>
    </source>
</reference>
<proteinExistence type="inferred from homology"/>
<dbReference type="NCBIfam" id="TIGR02050">
    <property type="entry name" value="gshA_cyan_rel"/>
    <property type="match status" value="1"/>
</dbReference>
<dbReference type="Gene3D" id="3.30.590.20">
    <property type="match status" value="1"/>
</dbReference>
<comment type="similarity">
    <text evidence="5">Belongs to the glutamate--cysteine ligase type 2 family. YbdK subfamily.</text>
</comment>
<dbReference type="PANTHER" id="PTHR36510:SF1">
    <property type="entry name" value="GLUTAMATE--CYSTEINE LIGASE 2-RELATED"/>
    <property type="match status" value="1"/>
</dbReference>
<accession>A0ABS1SI53</accession>
<dbReference type="EMBL" id="QYAC01000003">
    <property type="protein sequence ID" value="MBL3678963.1"/>
    <property type="molecule type" value="Genomic_DNA"/>
</dbReference>